<reference evidence="1" key="1">
    <citation type="journal article" date="2021" name="Proc. Natl. Acad. Sci. U.S.A.">
        <title>A Catalog of Tens of Thousands of Viruses from Human Metagenomes Reveals Hidden Associations with Chronic Diseases.</title>
        <authorList>
            <person name="Tisza M.J."/>
            <person name="Buck C.B."/>
        </authorList>
    </citation>
    <scope>NUCLEOTIDE SEQUENCE</scope>
    <source>
        <strain evidence="1">CtPi453</strain>
    </source>
</reference>
<evidence type="ECO:0000313" key="1">
    <source>
        <dbReference type="EMBL" id="DAD77659.1"/>
    </source>
</evidence>
<dbReference type="Pfam" id="PF12363">
    <property type="entry name" value="Phage_TAC_12"/>
    <property type="match status" value="1"/>
</dbReference>
<dbReference type="EMBL" id="BK014830">
    <property type="protein sequence ID" value="DAD77659.1"/>
    <property type="molecule type" value="Genomic_DNA"/>
</dbReference>
<dbReference type="InterPro" id="IPR024410">
    <property type="entry name" value="Phage_TAC_12"/>
</dbReference>
<organism evidence="1">
    <name type="scientific">Siphoviridae sp. ctPi453</name>
    <dbReference type="NCBI Taxonomy" id="2826324"/>
    <lineage>
        <taxon>Viruses</taxon>
        <taxon>Duplodnaviria</taxon>
        <taxon>Heunggongvirae</taxon>
        <taxon>Uroviricota</taxon>
        <taxon>Caudoviricetes</taxon>
    </lineage>
</organism>
<protein>
    <submittedName>
        <fullName evidence="1">Tail assembly chaperone</fullName>
    </submittedName>
</protein>
<sequence>MILNIGGKDYTLRFGIGFLREMNKLHSVEFDGMKTGYGAMTMFNAGQSLNDPLAFIDLIKAGTVTEAQKPSNEAIEKFLEDLIIEEKYDQTIEEIMKELKASPLLKKAMNLVE</sequence>
<accession>A0A8S5M6L2</accession>
<name>A0A8S5M6L2_9CAUD</name>
<proteinExistence type="predicted"/>